<dbReference type="GO" id="GO:0008237">
    <property type="term" value="F:metallopeptidase activity"/>
    <property type="evidence" value="ECO:0007669"/>
    <property type="project" value="InterPro"/>
</dbReference>
<keyword evidence="2" id="KW-0812">Transmembrane</keyword>
<dbReference type="EnsemblProtists" id="EOD30459">
    <property type="protein sequence ID" value="EOD30459"/>
    <property type="gene ID" value="EMIHUDRAFT_456555"/>
</dbReference>
<keyword evidence="2" id="KW-0472">Membrane</keyword>
<feature type="region of interest" description="Disordered" evidence="1">
    <location>
        <begin position="624"/>
        <end position="690"/>
    </location>
</feature>
<dbReference type="PaxDb" id="2903-EOD30459"/>
<reference evidence="4" key="2">
    <citation type="submission" date="2024-10" db="UniProtKB">
        <authorList>
            <consortium name="EnsemblProtists"/>
        </authorList>
    </citation>
    <scope>IDENTIFICATION</scope>
</reference>
<dbReference type="HOGENOM" id="CLU_405700_0_0_1"/>
<name>A0A0D3K3X4_EMIH1</name>
<evidence type="ECO:0000256" key="2">
    <source>
        <dbReference type="SAM" id="Phobius"/>
    </source>
</evidence>
<protein>
    <recommendedName>
        <fullName evidence="6">Peptidase M11 gametolysin domain-containing protein</fullName>
    </recommendedName>
</protein>
<organism evidence="4 5">
    <name type="scientific">Emiliania huxleyi (strain CCMP1516)</name>
    <dbReference type="NCBI Taxonomy" id="280463"/>
    <lineage>
        <taxon>Eukaryota</taxon>
        <taxon>Haptista</taxon>
        <taxon>Haptophyta</taxon>
        <taxon>Prymnesiophyceae</taxon>
        <taxon>Isochrysidales</taxon>
        <taxon>Noelaerhabdaceae</taxon>
        <taxon>Emiliania</taxon>
    </lineage>
</organism>
<dbReference type="InterPro" id="IPR024079">
    <property type="entry name" value="MetalloPept_cat_dom_sf"/>
</dbReference>
<keyword evidence="2" id="KW-1133">Transmembrane helix</keyword>
<dbReference type="SUPFAM" id="SSF55486">
    <property type="entry name" value="Metalloproteases ('zincins'), catalytic domain"/>
    <property type="match status" value="1"/>
</dbReference>
<evidence type="ECO:0008006" key="6">
    <source>
        <dbReference type="Google" id="ProtNLM"/>
    </source>
</evidence>
<dbReference type="KEGG" id="ehx:EMIHUDRAFT_456555"/>
<keyword evidence="5" id="KW-1185">Reference proteome</keyword>
<feature type="region of interest" description="Disordered" evidence="1">
    <location>
        <begin position="582"/>
        <end position="611"/>
    </location>
</feature>
<feature type="transmembrane region" description="Helical" evidence="2">
    <location>
        <begin position="492"/>
        <end position="517"/>
    </location>
</feature>
<feature type="compositionally biased region" description="Pro residues" evidence="1">
    <location>
        <begin position="52"/>
        <end position="64"/>
    </location>
</feature>
<feature type="signal peptide" evidence="3">
    <location>
        <begin position="1"/>
        <end position="17"/>
    </location>
</feature>
<accession>A0A0D3K3X4</accession>
<feature type="compositionally biased region" description="Polar residues" evidence="1">
    <location>
        <begin position="634"/>
        <end position="658"/>
    </location>
</feature>
<reference evidence="5" key="1">
    <citation type="journal article" date="2013" name="Nature">
        <title>Pan genome of the phytoplankton Emiliania underpins its global distribution.</title>
        <authorList>
            <person name="Read B.A."/>
            <person name="Kegel J."/>
            <person name="Klute M.J."/>
            <person name="Kuo A."/>
            <person name="Lefebvre S.C."/>
            <person name="Maumus F."/>
            <person name="Mayer C."/>
            <person name="Miller J."/>
            <person name="Monier A."/>
            <person name="Salamov A."/>
            <person name="Young J."/>
            <person name="Aguilar M."/>
            <person name="Claverie J.M."/>
            <person name="Frickenhaus S."/>
            <person name="Gonzalez K."/>
            <person name="Herman E.K."/>
            <person name="Lin Y.C."/>
            <person name="Napier J."/>
            <person name="Ogata H."/>
            <person name="Sarno A.F."/>
            <person name="Shmutz J."/>
            <person name="Schroeder D."/>
            <person name="de Vargas C."/>
            <person name="Verret F."/>
            <person name="von Dassow P."/>
            <person name="Valentin K."/>
            <person name="Van de Peer Y."/>
            <person name="Wheeler G."/>
            <person name="Dacks J.B."/>
            <person name="Delwiche C.F."/>
            <person name="Dyhrman S.T."/>
            <person name="Glockner G."/>
            <person name="John U."/>
            <person name="Richards T."/>
            <person name="Worden A.Z."/>
            <person name="Zhang X."/>
            <person name="Grigoriev I.V."/>
            <person name="Allen A.E."/>
            <person name="Bidle K."/>
            <person name="Borodovsky M."/>
            <person name="Bowler C."/>
            <person name="Brownlee C."/>
            <person name="Cock J.M."/>
            <person name="Elias M."/>
            <person name="Gladyshev V.N."/>
            <person name="Groth M."/>
            <person name="Guda C."/>
            <person name="Hadaegh A."/>
            <person name="Iglesias-Rodriguez M.D."/>
            <person name="Jenkins J."/>
            <person name="Jones B.M."/>
            <person name="Lawson T."/>
            <person name="Leese F."/>
            <person name="Lindquist E."/>
            <person name="Lobanov A."/>
            <person name="Lomsadze A."/>
            <person name="Malik S.B."/>
            <person name="Marsh M.E."/>
            <person name="Mackinder L."/>
            <person name="Mock T."/>
            <person name="Mueller-Roeber B."/>
            <person name="Pagarete A."/>
            <person name="Parker M."/>
            <person name="Probert I."/>
            <person name="Quesneville H."/>
            <person name="Raines C."/>
            <person name="Rensing S.A."/>
            <person name="Riano-Pachon D.M."/>
            <person name="Richier S."/>
            <person name="Rokitta S."/>
            <person name="Shiraiwa Y."/>
            <person name="Soanes D.M."/>
            <person name="van der Giezen M."/>
            <person name="Wahlund T.M."/>
            <person name="Williams B."/>
            <person name="Wilson W."/>
            <person name="Wolfe G."/>
            <person name="Wurch L.L."/>
        </authorList>
    </citation>
    <scope>NUCLEOTIDE SEQUENCE</scope>
</reference>
<dbReference type="AlphaFoldDB" id="A0A0D3K3X4"/>
<dbReference type="GeneID" id="17275732"/>
<feature type="transmembrane region" description="Helical" evidence="2">
    <location>
        <begin position="325"/>
        <end position="346"/>
    </location>
</feature>
<dbReference type="Proteomes" id="UP000013827">
    <property type="component" value="Unassembled WGS sequence"/>
</dbReference>
<evidence type="ECO:0000256" key="1">
    <source>
        <dbReference type="SAM" id="MobiDB-lite"/>
    </source>
</evidence>
<dbReference type="Gene3D" id="3.40.390.10">
    <property type="entry name" value="Collagenase (Catalytic Domain)"/>
    <property type="match status" value="1"/>
</dbReference>
<feature type="chain" id="PRO_5044291665" description="Peptidase M11 gametolysin domain-containing protein" evidence="3">
    <location>
        <begin position="18"/>
        <end position="690"/>
    </location>
</feature>
<dbReference type="RefSeq" id="XP_005782888.1">
    <property type="nucleotide sequence ID" value="XM_005782831.1"/>
</dbReference>
<evidence type="ECO:0000313" key="5">
    <source>
        <dbReference type="Proteomes" id="UP000013827"/>
    </source>
</evidence>
<evidence type="ECO:0000313" key="4">
    <source>
        <dbReference type="EnsemblProtists" id="EOD30459"/>
    </source>
</evidence>
<sequence>MRSLAFALALAAVPASAWVLSDDPRSSTAGCDAKGDIFNLYDKIVLWPYGAPTPPSAPPPPPTAPSALTTPEDIDSPEEVSTKGLKGGLTYAIHPQFCERMLPRFPEEDFESIENIFGFSFLDCDRIRKAIAEAFNTWAINHKYLHFEDVTTACWKSWEAAGSPSCESLPKDATCECPNAELLITTNDLWTPGVVNANSVHQGDYAAFVINGKKGTVAMERLPTRLTSGAVIDGDQGLQRSEMTVSTELCWYLDTTFCYQFHSMNDAGWDVVLFMRIVVTVVSIVCAGIFCTILASGLRNALCPSQGTRAESSVKKVFGRRTDAVLLFLARTPLFCLLFSLFWLIAAPVFYFTIFLPCWDCYDFKATLAHEVGHVLGFDHPDDTDCNGDCVLSARNLQTRAGIVMGDSVCQRPLTNDTVEWIPDADRKDCSNLPDGDPHDSIMFSVTKHRSRTCLTADDLEGLNFLYPLCGDEALTEPECLESLELSGYLRFTLAIGMPYALSTIILCLLQCCVSAYMRRRTRHYEQAVSRLRRDKSDMRRENAKLKLRLSQIETGEEPAPRHKIFGAFGRSSRSIISSLFTPRRAHTPNASPSKQEPVASTPLDSPTGEVDAEDLERMSMVRESVSEAHARFSTASQDVSARSSTRRSFSGMPSSDSGLRVDGTPRGAGSDSPALQAIAIDASPWLAKD</sequence>
<feature type="region of interest" description="Disordered" evidence="1">
    <location>
        <begin position="52"/>
        <end position="83"/>
    </location>
</feature>
<proteinExistence type="predicted"/>
<keyword evidence="3" id="KW-0732">Signal</keyword>
<feature type="transmembrane region" description="Helical" evidence="2">
    <location>
        <begin position="273"/>
        <end position="295"/>
    </location>
</feature>
<evidence type="ECO:0000256" key="3">
    <source>
        <dbReference type="SAM" id="SignalP"/>
    </source>
</evidence>